<organism evidence="3 4">
    <name type="scientific">Polypedilum vanderplanki</name>
    <name type="common">Sleeping chironomid midge</name>
    <dbReference type="NCBI Taxonomy" id="319348"/>
    <lineage>
        <taxon>Eukaryota</taxon>
        <taxon>Metazoa</taxon>
        <taxon>Ecdysozoa</taxon>
        <taxon>Arthropoda</taxon>
        <taxon>Hexapoda</taxon>
        <taxon>Insecta</taxon>
        <taxon>Pterygota</taxon>
        <taxon>Neoptera</taxon>
        <taxon>Endopterygota</taxon>
        <taxon>Diptera</taxon>
        <taxon>Nematocera</taxon>
        <taxon>Chironomoidea</taxon>
        <taxon>Chironomidae</taxon>
        <taxon>Chironominae</taxon>
        <taxon>Polypedilum</taxon>
        <taxon>Polypedilum</taxon>
    </lineage>
</organism>
<sequence length="205" mass="22697">MLVKVYQIAVIGDSLVGKTSLLRSFYGEENFSDYHLSSVCDKEITEIKIGTSTYKVKLIDTTGKLDLEDIEVDCYILCYSIENRLSFANVKNKWINLMKTNPKWPIPFIFVATKIDLRDELPNVPFLTSADGQTLCEDIGGKKFIETSAKEDVNTKFAIEAALQTVIPAVVVPTTPNLSKAKPKIVVSSAESEKKTSACCGRCQS</sequence>
<dbReference type="SMART" id="SM00173">
    <property type="entry name" value="RAS"/>
    <property type="match status" value="1"/>
</dbReference>
<dbReference type="GO" id="GO:0005525">
    <property type="term" value="F:GTP binding"/>
    <property type="evidence" value="ECO:0007669"/>
    <property type="project" value="UniProtKB-KW"/>
</dbReference>
<dbReference type="PRINTS" id="PR00449">
    <property type="entry name" value="RASTRNSFRMNG"/>
</dbReference>
<proteinExistence type="predicted"/>
<comment type="caution">
    <text evidence="3">The sequence shown here is derived from an EMBL/GenBank/DDBJ whole genome shotgun (WGS) entry which is preliminary data.</text>
</comment>
<keyword evidence="1" id="KW-0547">Nucleotide-binding</keyword>
<evidence type="ECO:0000256" key="1">
    <source>
        <dbReference type="ARBA" id="ARBA00022741"/>
    </source>
</evidence>
<dbReference type="OrthoDB" id="6726184at2759"/>
<name>A0A9J6BEM4_POLVA</name>
<gene>
    <name evidence="3" type="ORF">PVAND_016012</name>
</gene>
<evidence type="ECO:0000256" key="2">
    <source>
        <dbReference type="ARBA" id="ARBA00023134"/>
    </source>
</evidence>
<dbReference type="InterPro" id="IPR027417">
    <property type="entry name" value="P-loop_NTPase"/>
</dbReference>
<dbReference type="GO" id="GO:0003006">
    <property type="term" value="P:developmental process involved in reproduction"/>
    <property type="evidence" value="ECO:0007669"/>
    <property type="project" value="UniProtKB-ARBA"/>
</dbReference>
<dbReference type="SUPFAM" id="SSF52540">
    <property type="entry name" value="P-loop containing nucleoside triphosphate hydrolases"/>
    <property type="match status" value="1"/>
</dbReference>
<dbReference type="NCBIfam" id="TIGR00231">
    <property type="entry name" value="small_GTP"/>
    <property type="match status" value="1"/>
</dbReference>
<dbReference type="SMART" id="SM00175">
    <property type="entry name" value="RAB"/>
    <property type="match status" value="1"/>
</dbReference>
<dbReference type="GO" id="GO:0035006">
    <property type="term" value="P:melanization defense response"/>
    <property type="evidence" value="ECO:0007669"/>
    <property type="project" value="UniProtKB-ARBA"/>
</dbReference>
<dbReference type="GO" id="GO:0007264">
    <property type="term" value="P:small GTPase-mediated signal transduction"/>
    <property type="evidence" value="ECO:0007669"/>
    <property type="project" value="InterPro"/>
</dbReference>
<dbReference type="GO" id="GO:0022412">
    <property type="term" value="P:cellular process involved in reproduction in multicellular organism"/>
    <property type="evidence" value="ECO:0007669"/>
    <property type="project" value="UniProtKB-ARBA"/>
</dbReference>
<dbReference type="PROSITE" id="PS51420">
    <property type="entry name" value="RHO"/>
    <property type="match status" value="1"/>
</dbReference>
<keyword evidence="4" id="KW-1185">Reference proteome</keyword>
<dbReference type="SMART" id="SM00174">
    <property type="entry name" value="RHO"/>
    <property type="match status" value="1"/>
</dbReference>
<dbReference type="PROSITE" id="PS51421">
    <property type="entry name" value="RAS"/>
    <property type="match status" value="1"/>
</dbReference>
<reference evidence="3" key="1">
    <citation type="submission" date="2021-03" db="EMBL/GenBank/DDBJ databases">
        <title>Chromosome level genome of the anhydrobiotic midge Polypedilum vanderplanki.</title>
        <authorList>
            <person name="Yoshida Y."/>
            <person name="Kikawada T."/>
            <person name="Gusev O."/>
        </authorList>
    </citation>
    <scope>NUCLEOTIDE SEQUENCE</scope>
    <source>
        <strain evidence="3">NIAS01</strain>
        <tissue evidence="3">Whole body or cell culture</tissue>
    </source>
</reference>
<accession>A0A9J6BEM4</accession>
<dbReference type="InterPro" id="IPR003578">
    <property type="entry name" value="Small_GTPase_Rho"/>
</dbReference>
<dbReference type="InterPro" id="IPR001806">
    <property type="entry name" value="Small_GTPase"/>
</dbReference>
<dbReference type="GO" id="GO:0035099">
    <property type="term" value="P:hemocyte migration"/>
    <property type="evidence" value="ECO:0007669"/>
    <property type="project" value="UniProtKB-ARBA"/>
</dbReference>
<dbReference type="InterPro" id="IPR005225">
    <property type="entry name" value="Small_GTP-bd"/>
</dbReference>
<dbReference type="GO" id="GO:0003924">
    <property type="term" value="F:GTPase activity"/>
    <property type="evidence" value="ECO:0007669"/>
    <property type="project" value="InterPro"/>
</dbReference>
<dbReference type="Proteomes" id="UP001107558">
    <property type="component" value="Chromosome 4"/>
</dbReference>
<evidence type="ECO:0000313" key="4">
    <source>
        <dbReference type="Proteomes" id="UP001107558"/>
    </source>
</evidence>
<evidence type="ECO:0000313" key="3">
    <source>
        <dbReference type="EMBL" id="KAG5668056.1"/>
    </source>
</evidence>
<dbReference type="Pfam" id="PF00071">
    <property type="entry name" value="Ras"/>
    <property type="match status" value="1"/>
</dbReference>
<dbReference type="PANTHER" id="PTHR24072">
    <property type="entry name" value="RHO FAMILY GTPASE"/>
    <property type="match status" value="1"/>
</dbReference>
<dbReference type="AlphaFoldDB" id="A0A9J6BEM4"/>
<dbReference type="GO" id="GO:0001667">
    <property type="term" value="P:ameboidal-type cell migration"/>
    <property type="evidence" value="ECO:0007669"/>
    <property type="project" value="UniProtKB-ARBA"/>
</dbReference>
<dbReference type="Gene3D" id="3.40.50.300">
    <property type="entry name" value="P-loop containing nucleotide triphosphate hydrolases"/>
    <property type="match status" value="1"/>
</dbReference>
<keyword evidence="2" id="KW-0342">GTP-binding</keyword>
<dbReference type="EMBL" id="JADBJN010000004">
    <property type="protein sequence ID" value="KAG5668056.1"/>
    <property type="molecule type" value="Genomic_DNA"/>
</dbReference>
<dbReference type="PROSITE" id="PS51419">
    <property type="entry name" value="RAB"/>
    <property type="match status" value="1"/>
</dbReference>
<protein>
    <submittedName>
        <fullName evidence="3">Uncharacterized protein</fullName>
    </submittedName>
</protein>